<feature type="chain" id="PRO_5042880269" evidence="2">
    <location>
        <begin position="24"/>
        <end position="80"/>
    </location>
</feature>
<feature type="region of interest" description="Disordered" evidence="1">
    <location>
        <begin position="23"/>
        <end position="53"/>
    </location>
</feature>
<evidence type="ECO:0000313" key="3">
    <source>
        <dbReference type="EMBL" id="KAK7294900.1"/>
    </source>
</evidence>
<organism evidence="3 4">
    <name type="scientific">Clitoria ternatea</name>
    <name type="common">Butterfly pea</name>
    <dbReference type="NCBI Taxonomy" id="43366"/>
    <lineage>
        <taxon>Eukaryota</taxon>
        <taxon>Viridiplantae</taxon>
        <taxon>Streptophyta</taxon>
        <taxon>Embryophyta</taxon>
        <taxon>Tracheophyta</taxon>
        <taxon>Spermatophyta</taxon>
        <taxon>Magnoliopsida</taxon>
        <taxon>eudicotyledons</taxon>
        <taxon>Gunneridae</taxon>
        <taxon>Pentapetalae</taxon>
        <taxon>rosids</taxon>
        <taxon>fabids</taxon>
        <taxon>Fabales</taxon>
        <taxon>Fabaceae</taxon>
        <taxon>Papilionoideae</taxon>
        <taxon>50 kb inversion clade</taxon>
        <taxon>NPAAA clade</taxon>
        <taxon>indigoferoid/millettioid clade</taxon>
        <taxon>Phaseoleae</taxon>
        <taxon>Clitoria</taxon>
    </lineage>
</organism>
<keyword evidence="4" id="KW-1185">Reference proteome</keyword>
<gene>
    <name evidence="3" type="ORF">RJT34_17799</name>
</gene>
<feature type="compositionally biased region" description="Low complexity" evidence="1">
    <location>
        <begin position="23"/>
        <end position="33"/>
    </location>
</feature>
<sequence>MKNPKPFVVLFRWFLLRCDLISSNNSDPISSQSDDNRSGDGLGDSLKPQVKRETTEGGNLVVFQGSQGRVSHYLCELDVH</sequence>
<evidence type="ECO:0000256" key="2">
    <source>
        <dbReference type="SAM" id="SignalP"/>
    </source>
</evidence>
<proteinExistence type="predicted"/>
<keyword evidence="2" id="KW-0732">Signal</keyword>
<protein>
    <submittedName>
        <fullName evidence="3">Uncharacterized protein</fullName>
    </submittedName>
</protein>
<name>A0AAN9J9L5_CLITE</name>
<feature type="signal peptide" evidence="2">
    <location>
        <begin position="1"/>
        <end position="23"/>
    </location>
</feature>
<accession>A0AAN9J9L5</accession>
<evidence type="ECO:0000313" key="4">
    <source>
        <dbReference type="Proteomes" id="UP001359559"/>
    </source>
</evidence>
<comment type="caution">
    <text evidence="3">The sequence shown here is derived from an EMBL/GenBank/DDBJ whole genome shotgun (WGS) entry which is preliminary data.</text>
</comment>
<reference evidence="3 4" key="1">
    <citation type="submission" date="2024-01" db="EMBL/GenBank/DDBJ databases">
        <title>The genomes of 5 underutilized Papilionoideae crops provide insights into root nodulation and disease resistance.</title>
        <authorList>
            <person name="Yuan L."/>
        </authorList>
    </citation>
    <scope>NUCLEOTIDE SEQUENCE [LARGE SCALE GENOMIC DNA]</scope>
    <source>
        <strain evidence="3">LY-2023</strain>
        <tissue evidence="3">Leaf</tissue>
    </source>
</reference>
<dbReference type="EMBL" id="JAYKXN010000004">
    <property type="protein sequence ID" value="KAK7294900.1"/>
    <property type="molecule type" value="Genomic_DNA"/>
</dbReference>
<evidence type="ECO:0000256" key="1">
    <source>
        <dbReference type="SAM" id="MobiDB-lite"/>
    </source>
</evidence>
<dbReference type="Proteomes" id="UP001359559">
    <property type="component" value="Unassembled WGS sequence"/>
</dbReference>
<dbReference type="AlphaFoldDB" id="A0AAN9J9L5"/>